<sequence>MIIKVKDIMTKTSYRFTPDDDIFRVIEMFYELNLEGGLVFRNDELDGLFTEKDLIKGVALKKKKLRDIYQKVEKSVLEEEIITMINDSDCTIYPVRSMDNIWTGYLTSNNLIDAKLHQIETNELSLNAIFEYAHNGILSIDNKGYITAMNPAAEKMTRLKKEEAIGKFLADVGIPVGLLDVVRTGKQATNKYYVGRRKFISNRTPIFKQGKVVGAVGVFQDISEIEKMSNELQTVKQLIQDFHSIIDFSSEAMLILDKYGKLVKVNQAFKRMMRLDELPQYYQQLVGDYVDHCIVSAIEKEKRLVSFIDKNKKNGNLLYIRAAPLHCNEEIYEKIIVSIKNISSDKREHHPLYSKSYELHELFSDFKKKHIFCTQSSIMKKLKKNILKVSKSEPPILIEGEVGTGKERIARIIHSYHTLKDEPFVKINCSSTATPLETFEENLRNNKNVGKCTYYFHEVNKLSVDEQIILLNFLRSLQKDSHIIVSSSENLLSLVEEENFLADLYEVLNGILLTVPALRDRAEDIPLMVSVFQDKFSSLYKVEKFFSEEAIECLQSYHWPGNIIELMNVVEWLMTTDTEVVINKKEVENALFHQHIASLPPSNVIVKEIMPLKEAIEQVEKQLITKTMKLYRNTRSSASVLGINQSTVVRKMQKYSKEEHSRLG</sequence>
<dbReference type="Pfam" id="PF13188">
    <property type="entry name" value="PAS_8"/>
    <property type="match status" value="1"/>
</dbReference>
<dbReference type="SUPFAM" id="SSF55785">
    <property type="entry name" value="PYP-like sensor domain (PAS domain)"/>
    <property type="match status" value="2"/>
</dbReference>
<dbReference type="SUPFAM" id="SSF46689">
    <property type="entry name" value="Homeodomain-like"/>
    <property type="match status" value="1"/>
</dbReference>
<dbReference type="AlphaFoldDB" id="A0A2U1JW93"/>
<dbReference type="InterPro" id="IPR000014">
    <property type="entry name" value="PAS"/>
</dbReference>
<dbReference type="InterPro" id="IPR058031">
    <property type="entry name" value="AAA_lid_NorR"/>
</dbReference>
<evidence type="ECO:0000259" key="4">
    <source>
        <dbReference type="PROSITE" id="PS50112"/>
    </source>
</evidence>
<reference evidence="5 6" key="1">
    <citation type="submission" date="2018-04" db="EMBL/GenBank/DDBJ databases">
        <title>Camelliibacillus theae gen. nov., sp. nov., isolated from Pu'er tea.</title>
        <authorList>
            <person name="Niu L."/>
        </authorList>
    </citation>
    <scope>NUCLEOTIDE SEQUENCE [LARGE SCALE GENOMIC DNA]</scope>
    <source>
        <strain evidence="5 6">T8</strain>
    </source>
</reference>
<dbReference type="OrthoDB" id="9771372at2"/>
<dbReference type="NCBIfam" id="TIGR00229">
    <property type="entry name" value="sensory_box"/>
    <property type="match status" value="1"/>
</dbReference>
<dbReference type="PROSITE" id="PS50045">
    <property type="entry name" value="SIGMA54_INTERACT_4"/>
    <property type="match status" value="1"/>
</dbReference>
<protein>
    <recommendedName>
        <fullName evidence="7">Transcriptional regulatory protein TyrR</fullName>
    </recommendedName>
</protein>
<dbReference type="SMART" id="SM00091">
    <property type="entry name" value="PAS"/>
    <property type="match status" value="2"/>
</dbReference>
<proteinExistence type="predicted"/>
<dbReference type="Pfam" id="PF25601">
    <property type="entry name" value="AAA_lid_14"/>
    <property type="match status" value="1"/>
</dbReference>
<dbReference type="CDD" id="cd00130">
    <property type="entry name" value="PAS"/>
    <property type="match status" value="1"/>
</dbReference>
<dbReference type="InterPro" id="IPR030828">
    <property type="entry name" value="HTH_TyrR"/>
</dbReference>
<gene>
    <name evidence="5" type="ORF">DCC39_12885</name>
</gene>
<dbReference type="Pfam" id="PF00571">
    <property type="entry name" value="CBS"/>
    <property type="match status" value="1"/>
</dbReference>
<dbReference type="GO" id="GO:0006355">
    <property type="term" value="P:regulation of DNA-templated transcription"/>
    <property type="evidence" value="ECO:0007669"/>
    <property type="project" value="InterPro"/>
</dbReference>
<keyword evidence="2" id="KW-0067">ATP-binding</keyword>
<dbReference type="SUPFAM" id="SSF52540">
    <property type="entry name" value="P-loop containing nucleoside triphosphate hydrolases"/>
    <property type="match status" value="1"/>
</dbReference>
<dbReference type="GO" id="GO:0005524">
    <property type="term" value="F:ATP binding"/>
    <property type="evidence" value="ECO:0007669"/>
    <property type="project" value="UniProtKB-KW"/>
</dbReference>
<dbReference type="Pfam" id="PF00989">
    <property type="entry name" value="PAS"/>
    <property type="match status" value="1"/>
</dbReference>
<dbReference type="SUPFAM" id="SSF54631">
    <property type="entry name" value="CBS-domain pair"/>
    <property type="match status" value="1"/>
</dbReference>
<evidence type="ECO:0008006" key="7">
    <source>
        <dbReference type="Google" id="ProtNLM"/>
    </source>
</evidence>
<evidence type="ECO:0000313" key="5">
    <source>
        <dbReference type="EMBL" id="PWA09466.1"/>
    </source>
</evidence>
<dbReference type="PROSITE" id="PS50112">
    <property type="entry name" value="PAS"/>
    <property type="match status" value="1"/>
</dbReference>
<dbReference type="Gene3D" id="3.30.450.20">
    <property type="entry name" value="PAS domain"/>
    <property type="match status" value="2"/>
</dbReference>
<dbReference type="InterPro" id="IPR035965">
    <property type="entry name" value="PAS-like_dom_sf"/>
</dbReference>
<dbReference type="Gene3D" id="1.10.10.60">
    <property type="entry name" value="Homeodomain-like"/>
    <property type="match status" value="1"/>
</dbReference>
<dbReference type="Gene3D" id="3.40.50.300">
    <property type="entry name" value="P-loop containing nucleotide triphosphate hydrolases"/>
    <property type="match status" value="1"/>
</dbReference>
<dbReference type="PANTHER" id="PTHR32071">
    <property type="entry name" value="TRANSCRIPTIONAL REGULATORY PROTEIN"/>
    <property type="match status" value="1"/>
</dbReference>
<dbReference type="Gene3D" id="1.10.8.60">
    <property type="match status" value="1"/>
</dbReference>
<dbReference type="InterPro" id="IPR000644">
    <property type="entry name" value="CBS_dom"/>
</dbReference>
<organism evidence="5 6">
    <name type="scientific">Pueribacillus theae</name>
    <dbReference type="NCBI Taxonomy" id="2171751"/>
    <lineage>
        <taxon>Bacteria</taxon>
        <taxon>Bacillati</taxon>
        <taxon>Bacillota</taxon>
        <taxon>Bacilli</taxon>
        <taxon>Bacillales</taxon>
        <taxon>Bacillaceae</taxon>
        <taxon>Pueribacillus</taxon>
    </lineage>
</organism>
<dbReference type="InterPro" id="IPR046342">
    <property type="entry name" value="CBS_dom_sf"/>
</dbReference>
<feature type="domain" description="Sigma-54 factor interaction" evidence="3">
    <location>
        <begin position="372"/>
        <end position="575"/>
    </location>
</feature>
<dbReference type="Gene3D" id="3.10.580.10">
    <property type="entry name" value="CBS-domain"/>
    <property type="match status" value="1"/>
</dbReference>
<dbReference type="InterPro" id="IPR027417">
    <property type="entry name" value="P-loop_NTPase"/>
</dbReference>
<dbReference type="InterPro" id="IPR002078">
    <property type="entry name" value="Sigma_54_int"/>
</dbReference>
<dbReference type="Proteomes" id="UP000245998">
    <property type="component" value="Unassembled WGS sequence"/>
</dbReference>
<name>A0A2U1JW93_9BACI</name>
<dbReference type="EMBL" id="QCZG01000028">
    <property type="protein sequence ID" value="PWA09466.1"/>
    <property type="molecule type" value="Genomic_DNA"/>
</dbReference>
<keyword evidence="6" id="KW-1185">Reference proteome</keyword>
<evidence type="ECO:0000256" key="1">
    <source>
        <dbReference type="ARBA" id="ARBA00022741"/>
    </source>
</evidence>
<evidence type="ECO:0000259" key="3">
    <source>
        <dbReference type="PROSITE" id="PS50045"/>
    </source>
</evidence>
<feature type="domain" description="PAS" evidence="4">
    <location>
        <begin position="122"/>
        <end position="167"/>
    </location>
</feature>
<dbReference type="Pfam" id="PF18024">
    <property type="entry name" value="HTH_50"/>
    <property type="match status" value="1"/>
</dbReference>
<evidence type="ECO:0000313" key="6">
    <source>
        <dbReference type="Proteomes" id="UP000245998"/>
    </source>
</evidence>
<accession>A0A2U1JW93</accession>
<evidence type="ECO:0000256" key="2">
    <source>
        <dbReference type="ARBA" id="ARBA00022840"/>
    </source>
</evidence>
<dbReference type="InterPro" id="IPR013767">
    <property type="entry name" value="PAS_fold"/>
</dbReference>
<dbReference type="Pfam" id="PF14532">
    <property type="entry name" value="Sigma54_activ_2"/>
    <property type="match status" value="1"/>
</dbReference>
<comment type="caution">
    <text evidence="5">The sequence shown here is derived from an EMBL/GenBank/DDBJ whole genome shotgun (WGS) entry which is preliminary data.</text>
</comment>
<keyword evidence="1" id="KW-0547">Nucleotide-binding</keyword>
<dbReference type="RefSeq" id="WP_116555316.1">
    <property type="nucleotide sequence ID" value="NZ_QCZG01000028.1"/>
</dbReference>
<dbReference type="InterPro" id="IPR009057">
    <property type="entry name" value="Homeodomain-like_sf"/>
</dbReference>
<dbReference type="GO" id="GO:0003677">
    <property type="term" value="F:DNA binding"/>
    <property type="evidence" value="ECO:0007669"/>
    <property type="project" value="UniProtKB-KW"/>
</dbReference>